<proteinExistence type="predicted"/>
<feature type="compositionally biased region" description="Low complexity" evidence="2">
    <location>
        <begin position="33"/>
        <end position="45"/>
    </location>
</feature>
<protein>
    <recommendedName>
        <fullName evidence="6">RlpA-like protein double-psi beta-barrel domain-containing protein</fullName>
    </recommendedName>
</protein>
<keyword evidence="3" id="KW-0812">Transmembrane</keyword>
<organism evidence="4 5">
    <name type="scientific">Monosporascus ibericus</name>
    <dbReference type="NCBI Taxonomy" id="155417"/>
    <lineage>
        <taxon>Eukaryota</taxon>
        <taxon>Fungi</taxon>
        <taxon>Dikarya</taxon>
        <taxon>Ascomycota</taxon>
        <taxon>Pezizomycotina</taxon>
        <taxon>Sordariomycetes</taxon>
        <taxon>Xylariomycetidae</taxon>
        <taxon>Xylariales</taxon>
        <taxon>Xylariales incertae sedis</taxon>
        <taxon>Monosporascus</taxon>
    </lineage>
</organism>
<evidence type="ECO:0000256" key="3">
    <source>
        <dbReference type="SAM" id="Phobius"/>
    </source>
</evidence>
<evidence type="ECO:0000256" key="1">
    <source>
        <dbReference type="ARBA" id="ARBA00022729"/>
    </source>
</evidence>
<sequence length="263" mass="27535">MTDTNDNIQAPEPVYQTPDWEIPTHPPKRGFRNSKSLRNSLSLLNGAALTPPSRDPEGAAAKETPPPPTPSGASKSPLAAALRSRLDAVLPPQKTYLGRPRRFLLLYVILPLALLLLVVLPLAVGLGVGLSRRHSQANLPLPDNGGDVFTGDLTYYDPALGACGFISGGGDAVCAVSHVVFDAAAKEEGAAANPNGNPLCGRRIRVTRGAAGAGAGRNHSVDVEVVDRCVGCTPTDLDLSPSAFERLAPLDSGRVVGSWAWLD</sequence>
<dbReference type="Gene3D" id="2.40.40.10">
    <property type="entry name" value="RlpA-like domain"/>
    <property type="match status" value="1"/>
</dbReference>
<keyword evidence="1" id="KW-0732">Signal</keyword>
<keyword evidence="3" id="KW-0472">Membrane</keyword>
<gene>
    <name evidence="4" type="ORF">DL764_006564</name>
</gene>
<keyword evidence="3" id="KW-1133">Transmembrane helix</keyword>
<feature type="region of interest" description="Disordered" evidence="2">
    <location>
        <begin position="1"/>
        <end position="78"/>
    </location>
</feature>
<dbReference type="Proteomes" id="UP000293360">
    <property type="component" value="Unassembled WGS sequence"/>
</dbReference>
<feature type="transmembrane region" description="Helical" evidence="3">
    <location>
        <begin position="104"/>
        <end position="130"/>
    </location>
</feature>
<dbReference type="STRING" id="155417.A0A4Q4T6F7"/>
<comment type="caution">
    <text evidence="4">The sequence shown here is derived from an EMBL/GenBank/DDBJ whole genome shotgun (WGS) entry which is preliminary data.</text>
</comment>
<evidence type="ECO:0000256" key="2">
    <source>
        <dbReference type="SAM" id="MobiDB-lite"/>
    </source>
</evidence>
<dbReference type="PANTHER" id="PTHR31836">
    <property type="match status" value="1"/>
</dbReference>
<keyword evidence="5" id="KW-1185">Reference proteome</keyword>
<dbReference type="PANTHER" id="PTHR31836:SF27">
    <property type="entry name" value="RLPA-LIKE PROTEIN DOUBLE-PSI BETA-BARREL DOMAIN-CONTAINING PROTEIN"/>
    <property type="match status" value="1"/>
</dbReference>
<dbReference type="EMBL" id="QJNU01000394">
    <property type="protein sequence ID" value="RYP00265.1"/>
    <property type="molecule type" value="Genomic_DNA"/>
</dbReference>
<dbReference type="OrthoDB" id="623670at2759"/>
<name>A0A4Q4T6F7_9PEZI</name>
<accession>A0A4Q4T6F7</accession>
<evidence type="ECO:0008006" key="6">
    <source>
        <dbReference type="Google" id="ProtNLM"/>
    </source>
</evidence>
<evidence type="ECO:0000313" key="4">
    <source>
        <dbReference type="EMBL" id="RYP00265.1"/>
    </source>
</evidence>
<dbReference type="AlphaFoldDB" id="A0A4Q4T6F7"/>
<dbReference type="InterPro" id="IPR051477">
    <property type="entry name" value="Expansin_CellWall"/>
</dbReference>
<dbReference type="CDD" id="cd22191">
    <property type="entry name" value="DPBB_RlpA_EXP_N-like"/>
    <property type="match status" value="1"/>
</dbReference>
<evidence type="ECO:0000313" key="5">
    <source>
        <dbReference type="Proteomes" id="UP000293360"/>
    </source>
</evidence>
<dbReference type="SUPFAM" id="SSF50685">
    <property type="entry name" value="Barwin-like endoglucanases"/>
    <property type="match status" value="1"/>
</dbReference>
<reference evidence="4 5" key="1">
    <citation type="submission" date="2018-06" db="EMBL/GenBank/DDBJ databases">
        <title>Complete Genomes of Monosporascus.</title>
        <authorList>
            <person name="Robinson A.J."/>
            <person name="Natvig D.O."/>
        </authorList>
    </citation>
    <scope>NUCLEOTIDE SEQUENCE [LARGE SCALE GENOMIC DNA]</scope>
    <source>
        <strain evidence="4 5">CBS 110550</strain>
    </source>
</reference>
<dbReference type="InterPro" id="IPR036908">
    <property type="entry name" value="RlpA-like_sf"/>
</dbReference>